<dbReference type="HAMAP" id="MF_00104">
    <property type="entry name" value="RNase_III"/>
    <property type="match status" value="1"/>
</dbReference>
<dbReference type="SMART" id="SM00535">
    <property type="entry name" value="RIBOc"/>
    <property type="match status" value="1"/>
</dbReference>
<dbReference type="PANTHER" id="PTHR11207:SF0">
    <property type="entry name" value="RIBONUCLEASE 3"/>
    <property type="match status" value="1"/>
</dbReference>
<keyword evidence="5" id="KW-0255">Endonuclease</keyword>
<comment type="catalytic activity">
    <reaction evidence="1">
        <text>Endonucleolytic cleavage to 5'-phosphomonoester.</text>
        <dbReference type="EC" id="3.1.26.3"/>
    </reaction>
</comment>
<dbReference type="PROSITE" id="PS50142">
    <property type="entry name" value="RNASE_3_2"/>
    <property type="match status" value="1"/>
</dbReference>
<dbReference type="PATRIC" id="fig|49547.3.peg.1302"/>
<dbReference type="GO" id="GO:0006364">
    <property type="term" value="P:rRNA processing"/>
    <property type="evidence" value="ECO:0007669"/>
    <property type="project" value="InterPro"/>
</dbReference>
<dbReference type="NCBIfam" id="TIGR02191">
    <property type="entry name" value="RNaseIII"/>
    <property type="match status" value="1"/>
</dbReference>
<dbReference type="SUPFAM" id="SSF69065">
    <property type="entry name" value="RNase III domain-like"/>
    <property type="match status" value="1"/>
</dbReference>
<dbReference type="InterPro" id="IPR036389">
    <property type="entry name" value="RNase_III_sf"/>
</dbReference>
<keyword evidence="11" id="KW-1185">Reference proteome</keyword>
<organism evidence="10 11">
    <name type="scientific">Methanobrevibacter curvatus</name>
    <dbReference type="NCBI Taxonomy" id="49547"/>
    <lineage>
        <taxon>Archaea</taxon>
        <taxon>Methanobacteriati</taxon>
        <taxon>Methanobacteriota</taxon>
        <taxon>Methanomada group</taxon>
        <taxon>Methanobacteria</taxon>
        <taxon>Methanobacteriales</taxon>
        <taxon>Methanobacteriaceae</taxon>
        <taxon>Methanobrevibacter</taxon>
    </lineage>
</organism>
<evidence type="ECO:0000256" key="4">
    <source>
        <dbReference type="ARBA" id="ARBA00022722"/>
    </source>
</evidence>
<evidence type="ECO:0000259" key="9">
    <source>
        <dbReference type="PROSITE" id="PS50142"/>
    </source>
</evidence>
<dbReference type="Gene3D" id="3.30.160.20">
    <property type="match status" value="1"/>
</dbReference>
<gene>
    <name evidence="10" type="primary">rnc</name>
    <name evidence="10" type="ORF">MBCUR_12110</name>
</gene>
<dbReference type="PANTHER" id="PTHR11207">
    <property type="entry name" value="RIBONUCLEASE III"/>
    <property type="match status" value="1"/>
</dbReference>
<evidence type="ECO:0000256" key="7">
    <source>
        <dbReference type="ARBA" id="ARBA00022884"/>
    </source>
</evidence>
<dbReference type="RefSeq" id="WP_067091567.1">
    <property type="nucleotide sequence ID" value="NZ_LWMV01000176.1"/>
</dbReference>
<name>A0A162FET2_9EURY</name>
<dbReference type="AlphaFoldDB" id="A0A162FET2"/>
<comment type="caution">
    <text evidence="10">The sequence shown here is derived from an EMBL/GenBank/DDBJ whole genome shotgun (WGS) entry which is preliminary data.</text>
</comment>
<keyword evidence="4" id="KW-0540">Nuclease</keyword>
<dbReference type="SUPFAM" id="SSF54768">
    <property type="entry name" value="dsRNA-binding domain-like"/>
    <property type="match status" value="1"/>
</dbReference>
<dbReference type="SMART" id="SM00358">
    <property type="entry name" value="DSRM"/>
    <property type="match status" value="1"/>
</dbReference>
<dbReference type="CDD" id="cd10845">
    <property type="entry name" value="DSRM_RNAse_III_family"/>
    <property type="match status" value="1"/>
</dbReference>
<dbReference type="Pfam" id="PF00035">
    <property type="entry name" value="dsrm"/>
    <property type="match status" value="1"/>
</dbReference>
<dbReference type="GO" id="GO:0003725">
    <property type="term" value="F:double-stranded RNA binding"/>
    <property type="evidence" value="ECO:0007669"/>
    <property type="project" value="TreeGrafter"/>
</dbReference>
<dbReference type="CDD" id="cd00593">
    <property type="entry name" value="RIBOc"/>
    <property type="match status" value="1"/>
</dbReference>
<dbReference type="InterPro" id="IPR014720">
    <property type="entry name" value="dsRBD_dom"/>
</dbReference>
<feature type="domain" description="RNase III" evidence="9">
    <location>
        <begin position="1"/>
        <end position="125"/>
    </location>
</feature>
<dbReference type="GO" id="GO:0004525">
    <property type="term" value="F:ribonuclease III activity"/>
    <property type="evidence" value="ECO:0007669"/>
    <property type="project" value="UniProtKB-EC"/>
</dbReference>
<proteinExistence type="inferred from homology"/>
<accession>A0A162FET2</accession>
<dbReference type="InterPro" id="IPR000999">
    <property type="entry name" value="RNase_III_dom"/>
</dbReference>
<dbReference type="OrthoDB" id="106853at2157"/>
<reference evidence="10 11" key="1">
    <citation type="submission" date="2016-04" db="EMBL/GenBank/DDBJ databases">
        <title>Genome sequence of Methanobrevibacter curvatus DSM 11111.</title>
        <authorList>
            <person name="Poehlein A."/>
            <person name="Seedorf H."/>
            <person name="Daniel R."/>
        </authorList>
    </citation>
    <scope>NUCLEOTIDE SEQUENCE [LARGE SCALE GENOMIC DNA]</scope>
    <source>
        <strain evidence="10 11">DSM 11111</strain>
    </source>
</reference>
<evidence type="ECO:0000259" key="8">
    <source>
        <dbReference type="PROSITE" id="PS50137"/>
    </source>
</evidence>
<feature type="domain" description="DRBM" evidence="8">
    <location>
        <begin position="150"/>
        <end position="218"/>
    </location>
</feature>
<comment type="similarity">
    <text evidence="2">Belongs to the ribonuclease III family.</text>
</comment>
<dbReference type="InterPro" id="IPR011907">
    <property type="entry name" value="RNase_III"/>
</dbReference>
<dbReference type="FunFam" id="1.10.1520.10:FF:000001">
    <property type="entry name" value="Ribonuclease 3"/>
    <property type="match status" value="1"/>
</dbReference>
<evidence type="ECO:0000313" key="10">
    <source>
        <dbReference type="EMBL" id="KZX12005.1"/>
    </source>
</evidence>
<keyword evidence="6 10" id="KW-0378">Hydrolase</keyword>
<dbReference type="Gene3D" id="1.10.1520.10">
    <property type="entry name" value="Ribonuclease III domain"/>
    <property type="match status" value="1"/>
</dbReference>
<keyword evidence="7" id="KW-0694">RNA-binding</keyword>
<sequence length="221" mass="25824">MELLEKFNIVPNDPELFEIAFIHKSYKVQHNLPHDYERLEFLGDSVLSLAVSEYIYKKHCHDEEGSLTKTRSNFVCEYALDYYSSYLGLDSYLKIAEDNLTINEIKSANADIVESFLGALFLDQGIEKVREFLKEHIFKFIDLNVIFFRDYKSQIKEYGDAKELNIHYELVKEEGFQHDRTFLMEILINDKVMGEGYGKNKKEAEQEAAKVAIRKLGLNKK</sequence>
<dbReference type="GO" id="GO:0010468">
    <property type="term" value="P:regulation of gene expression"/>
    <property type="evidence" value="ECO:0007669"/>
    <property type="project" value="TreeGrafter"/>
</dbReference>
<dbReference type="PROSITE" id="PS50137">
    <property type="entry name" value="DS_RBD"/>
    <property type="match status" value="1"/>
</dbReference>
<dbReference type="EC" id="3.1.26.3" evidence="3"/>
<evidence type="ECO:0000313" key="11">
    <source>
        <dbReference type="Proteomes" id="UP000077245"/>
    </source>
</evidence>
<evidence type="ECO:0000256" key="1">
    <source>
        <dbReference type="ARBA" id="ARBA00000109"/>
    </source>
</evidence>
<dbReference type="PROSITE" id="PS00517">
    <property type="entry name" value="RNASE_3_1"/>
    <property type="match status" value="1"/>
</dbReference>
<dbReference type="Pfam" id="PF14622">
    <property type="entry name" value="Ribonucleas_3_3"/>
    <property type="match status" value="1"/>
</dbReference>
<evidence type="ECO:0000256" key="3">
    <source>
        <dbReference type="ARBA" id="ARBA00012177"/>
    </source>
</evidence>
<evidence type="ECO:0000256" key="2">
    <source>
        <dbReference type="ARBA" id="ARBA00010183"/>
    </source>
</evidence>
<dbReference type="EMBL" id="LWMV01000176">
    <property type="protein sequence ID" value="KZX12005.1"/>
    <property type="molecule type" value="Genomic_DNA"/>
</dbReference>
<evidence type="ECO:0000256" key="6">
    <source>
        <dbReference type="ARBA" id="ARBA00022801"/>
    </source>
</evidence>
<evidence type="ECO:0000256" key="5">
    <source>
        <dbReference type="ARBA" id="ARBA00022759"/>
    </source>
</evidence>
<dbReference type="Proteomes" id="UP000077245">
    <property type="component" value="Unassembled WGS sequence"/>
</dbReference>
<dbReference type="STRING" id="49547.MBCUR_12110"/>
<protein>
    <recommendedName>
        <fullName evidence="3">ribonuclease III</fullName>
        <ecNumber evidence="3">3.1.26.3</ecNumber>
    </recommendedName>
</protein>